<protein>
    <submittedName>
        <fullName evidence="1">Kinase, NEK</fullName>
    </submittedName>
</protein>
<keyword evidence="1" id="KW-0808">Transferase</keyword>
<dbReference type="Gene3D" id="1.25.40.20">
    <property type="entry name" value="Ankyrin repeat-containing domain"/>
    <property type="match status" value="8"/>
</dbReference>
<dbReference type="Pfam" id="PF00023">
    <property type="entry name" value="Ank"/>
    <property type="match status" value="1"/>
</dbReference>
<dbReference type="FunFam" id="1.10.510.10:FF:000844">
    <property type="entry name" value="Kinase, NEK"/>
    <property type="match status" value="1"/>
</dbReference>
<comment type="caution">
    <text evidence="1">The sequence shown here is derived from an EMBL/GenBank/DDBJ whole genome shotgun (WGS) entry which is preliminary data.</text>
</comment>
<dbReference type="VEuPathDB" id="GiardiaDB:GL50803_113094"/>
<dbReference type="RefSeq" id="XP_001708993.1">
    <property type="nucleotide sequence ID" value="XM_001708941.1"/>
</dbReference>
<dbReference type="SMART" id="SM00248">
    <property type="entry name" value="ANK"/>
    <property type="match status" value="17"/>
</dbReference>
<dbReference type="EMBL" id="AACB03000005">
    <property type="protein sequence ID" value="KAE8301902.1"/>
    <property type="molecule type" value="Genomic_DNA"/>
</dbReference>
<evidence type="ECO:0000313" key="2">
    <source>
        <dbReference type="Proteomes" id="UP000001548"/>
    </source>
</evidence>
<dbReference type="GO" id="GO:0004674">
    <property type="term" value="F:protein serine/threonine kinase activity"/>
    <property type="evidence" value="ECO:0000318"/>
    <property type="project" value="GO_Central"/>
</dbReference>
<dbReference type="SUPFAM" id="SSF48403">
    <property type="entry name" value="Ankyrin repeat"/>
    <property type="match status" value="2"/>
</dbReference>
<dbReference type="Gene3D" id="3.30.200.20">
    <property type="entry name" value="Phosphorylase Kinase, domain 1"/>
    <property type="match status" value="1"/>
</dbReference>
<dbReference type="Proteomes" id="UP000001548">
    <property type="component" value="Unassembled WGS sequence"/>
</dbReference>
<dbReference type="HOGENOM" id="CLU_000288_143_0_1"/>
<evidence type="ECO:0000313" key="1">
    <source>
        <dbReference type="EMBL" id="KAE8301902.1"/>
    </source>
</evidence>
<dbReference type="InterPro" id="IPR000719">
    <property type="entry name" value="Prot_kinase_dom"/>
</dbReference>
<organism evidence="1 2">
    <name type="scientific">Giardia intestinalis (strain ATCC 50803 / WB clone C6)</name>
    <name type="common">Giardia lamblia</name>
    <dbReference type="NCBI Taxonomy" id="184922"/>
    <lineage>
        <taxon>Eukaryota</taxon>
        <taxon>Metamonada</taxon>
        <taxon>Diplomonadida</taxon>
        <taxon>Hexamitidae</taxon>
        <taxon>Giardiinae</taxon>
        <taxon>Giardia</taxon>
    </lineage>
</organism>
<dbReference type="FunFam" id="1.25.40.20:FF:000742">
    <property type="entry name" value="Kinase, NEK"/>
    <property type="match status" value="1"/>
</dbReference>
<dbReference type="CDD" id="cd00180">
    <property type="entry name" value="PKc"/>
    <property type="match status" value="1"/>
</dbReference>
<dbReference type="InterPro" id="IPR011009">
    <property type="entry name" value="Kinase-like_dom_sf"/>
</dbReference>
<dbReference type="GO" id="GO:0005524">
    <property type="term" value="F:ATP binding"/>
    <property type="evidence" value="ECO:0007669"/>
    <property type="project" value="InterPro"/>
</dbReference>
<gene>
    <name evidence="1" type="ORF">GL50803_00113094</name>
</gene>
<name>A8B6I7_GIAIC</name>
<dbReference type="PROSITE" id="PS50088">
    <property type="entry name" value="ANK_REPEAT"/>
    <property type="match status" value="10"/>
</dbReference>
<sequence>MRDSRERARTDRDAMPAHARALHSVRDDVSAVMDTGSGSEAGRDLRFLVASEGAAQSLVQSDRLVLFLETNFMAGGSNHAASPPAVAPSVPHFVIEELHELLDGVLGRGVTGVVYALRGYPSLAVQEILLDGLGKSNVDAIRLELATLPDLSHPGILKYHQVVEDEGLIYVVTDRHDKTLEQVFIDCKRRKTPVSPELVLSVLRQLAAALAYLHGLSGVGANGLVHRNLRPASILVSADGEHFVIADFGLCRDALWSESTLMGIMAYMAPEVLLRNETSPASDMWSLGVIIYELTTLRRPDFLEGKDPKDVFVDGWTPDLSGVADGFMKSVLERIFVLEPKERLTTEELCKMLTAIDVPVGELGGQCVMLKYECGSLKTALNSANARIAILEAALDARSAETASLKDILETKAAKIDALEQELTAKSARIDALENQGKEHLATMRALEAKVMQLSDRMDAADPRSFLLLPKLIRAAHTNNTETVRVLLEERVCTGQRDKQGMTAFMHAAQQGHGRPVELLVEKEKGLKDKNGWTALMHAAHNGHPEIVKIIAPHEHGLQDLHGHTALMIAAQQGSLEVVKLLLDHEKGLRDKQHHNALYHALENGHLGVAEMIIPYEDPTDGNGVTALMRAAARGDTEMVRLLIPVQKGMKDKDGNTAFMHALKNKHIDTGVVLGKHEDSSWTPLMHAAADGGIEAVKKHLSDKDKKNNTGETALMIAARARHRNIVELLDPTDEKGVTALMRAADRNDPAAVKALAPLQTGQKTTGNVRIGKLSMHGGTALMRAVAYGHAKIVEILLEEEAGMQDIFGRTALMLAAESNNSDCVRLLVKKEGGMQTSYGSTALTIAAQRGHLECVKLLLEKEGGMQNEDGETALMIAAEGSHADCVKLLLEKEGSMRDNNGQTALVTAAEKGHTKIVEILLEKEGGLRDNGGWTALMSAAANGHAEIVELLLEKEGGMRDRNGKTALMIAAEKGHPECIKLLLEKEGGMKKNDFFSNGGTALMCAARNGRPECVRLLLDKEGGMKGSNGGTALMIAAQNGHSDCVEILLEKEGGMQEGGFFSNGWTALMWAVSCSQIECARLLAEKEKNINRRKLLEIVNRRGSNEMMALLSE</sequence>
<reference evidence="1 2" key="1">
    <citation type="journal article" date="2007" name="Science">
        <title>Genomic minimalism in the early diverging intestinal parasite Giardia lamblia.</title>
        <authorList>
            <person name="Morrison H.G."/>
            <person name="McArthur A.G."/>
            <person name="Gillin F.D."/>
            <person name="Aley S.B."/>
            <person name="Adam R.D."/>
            <person name="Olsen G.J."/>
            <person name="Best A.A."/>
            <person name="Cande W.Z."/>
            <person name="Chen F."/>
            <person name="Cipriano M.J."/>
            <person name="Davids B.J."/>
            <person name="Dawson S.C."/>
            <person name="Elmendorf H.G."/>
            <person name="Hehl A.B."/>
            <person name="Holder M.E."/>
            <person name="Huse S.M."/>
            <person name="Kim U.U."/>
            <person name="Lasek-Nesselquist E."/>
            <person name="Manning G."/>
            <person name="Nigam A."/>
            <person name="Nixon J.E."/>
            <person name="Palm D."/>
            <person name="Passamaneck N.E."/>
            <person name="Prabhu A."/>
            <person name="Reich C.I."/>
            <person name="Reiner D.S."/>
            <person name="Samuelson J."/>
            <person name="Svard S.G."/>
            <person name="Sogin M.L."/>
        </authorList>
    </citation>
    <scope>NUCLEOTIDE SEQUENCE [LARGE SCALE GENOMIC DNA]</scope>
    <source>
        <strain evidence="1 2">WB C6</strain>
    </source>
</reference>
<dbReference type="SUPFAM" id="SSF56112">
    <property type="entry name" value="Protein kinase-like (PK-like)"/>
    <property type="match status" value="1"/>
</dbReference>
<dbReference type="GeneID" id="5701932"/>
<dbReference type="PROSITE" id="PS50297">
    <property type="entry name" value="ANK_REP_REGION"/>
    <property type="match status" value="9"/>
</dbReference>
<dbReference type="FunFam" id="1.25.40.20:FF:000528">
    <property type="entry name" value="Kinase, NEK"/>
    <property type="match status" value="1"/>
</dbReference>
<accession>A8B6I7</accession>
<keyword evidence="1" id="KW-0418">Kinase</keyword>
<dbReference type="FunFam" id="1.25.40.20:FF:000527">
    <property type="entry name" value="Kinase, NEK"/>
    <property type="match status" value="1"/>
</dbReference>
<dbReference type="InterPro" id="IPR002110">
    <property type="entry name" value="Ankyrin_rpt"/>
</dbReference>
<dbReference type="Pfam" id="PF00069">
    <property type="entry name" value="Pkinase"/>
    <property type="match status" value="1"/>
</dbReference>
<dbReference type="PROSITE" id="PS50011">
    <property type="entry name" value="PROTEIN_KINASE_DOM"/>
    <property type="match status" value="1"/>
</dbReference>
<dbReference type="Gene3D" id="1.10.510.10">
    <property type="entry name" value="Transferase(Phosphotransferase) domain 1"/>
    <property type="match status" value="1"/>
</dbReference>
<dbReference type="Pfam" id="PF12796">
    <property type="entry name" value="Ank_2"/>
    <property type="match status" value="7"/>
</dbReference>
<dbReference type="InterPro" id="IPR036770">
    <property type="entry name" value="Ankyrin_rpt-contain_sf"/>
</dbReference>
<dbReference type="STRING" id="184922.A8B6I7"/>
<dbReference type="OMA" id="AHTNNTE"/>
<keyword evidence="2" id="KW-1185">Reference proteome</keyword>
<dbReference type="FunFam" id="3.30.200.20:FF:000879">
    <property type="entry name" value="Kinase, NEK"/>
    <property type="match status" value="1"/>
</dbReference>
<dbReference type="PANTHER" id="PTHR24120:SF4">
    <property type="entry name" value="GH07239P"/>
    <property type="match status" value="1"/>
</dbReference>
<proteinExistence type="predicted"/>
<dbReference type="PANTHER" id="PTHR24120">
    <property type="entry name" value="GH07239P"/>
    <property type="match status" value="1"/>
</dbReference>
<dbReference type="AlphaFoldDB" id="A8B6I7"/>
<dbReference type="KEGG" id="gla:GL50803_00113094"/>